<dbReference type="Proteomes" id="UP000290407">
    <property type="component" value="Unassembled WGS sequence"/>
</dbReference>
<dbReference type="InterPro" id="IPR010499">
    <property type="entry name" value="AraC_E-bd"/>
</dbReference>
<reference evidence="2 3" key="1">
    <citation type="submission" date="2019-01" db="EMBL/GenBank/DDBJ databases">
        <title>Spirosoma flava sp. nov., a propanil-degrading bacterium isolated from herbicide-contaminated soil.</title>
        <authorList>
            <person name="Zhang L."/>
            <person name="Jiang J.-D."/>
        </authorList>
    </citation>
    <scope>NUCLEOTIDE SEQUENCE [LARGE SCALE GENOMIC DNA]</scope>
    <source>
        <strain evidence="2 3">TY50</strain>
    </source>
</reference>
<comment type="caution">
    <text evidence="2">The sequence shown here is derived from an EMBL/GenBank/DDBJ whole genome shotgun (WGS) entry which is preliminary data.</text>
</comment>
<dbReference type="RefSeq" id="WP_129603167.1">
    <property type="nucleotide sequence ID" value="NZ_SBLB01000005.1"/>
</dbReference>
<dbReference type="Gene3D" id="3.20.80.10">
    <property type="entry name" value="Regulatory factor, effector binding domain"/>
    <property type="match status" value="1"/>
</dbReference>
<gene>
    <name evidence="2" type="ORF">EQG79_18650</name>
</gene>
<organism evidence="2 3">
    <name type="scientific">Spirosoma sordidisoli</name>
    <dbReference type="NCBI Taxonomy" id="2502893"/>
    <lineage>
        <taxon>Bacteria</taxon>
        <taxon>Pseudomonadati</taxon>
        <taxon>Bacteroidota</taxon>
        <taxon>Cytophagia</taxon>
        <taxon>Cytophagales</taxon>
        <taxon>Cytophagaceae</taxon>
        <taxon>Spirosoma</taxon>
    </lineage>
</organism>
<feature type="domain" description="AraC effector-binding" evidence="1">
    <location>
        <begin position="15"/>
        <end position="163"/>
    </location>
</feature>
<evidence type="ECO:0000259" key="1">
    <source>
        <dbReference type="SMART" id="SM00871"/>
    </source>
</evidence>
<dbReference type="InterPro" id="IPR011256">
    <property type="entry name" value="Reg_factor_effector_dom_sf"/>
</dbReference>
<dbReference type="SUPFAM" id="SSF55136">
    <property type="entry name" value="Probable bacterial effector-binding domain"/>
    <property type="match status" value="1"/>
</dbReference>
<sequence length="164" mass="17945">MTTDVLIPEKALAESNVVPFTALTVGLRATLLTAADRGGAATQQLLSEAARLGLDMTQPVQWMYTGVTGDETNEFDLEIALPIGSAAPVLPNHPFQVKTFPAFHCLHYTYTGPWSEFMPVYDALFAQVEAGNYRHNQCVREVYSVVNLEAPDQCVTDIQIGLTK</sequence>
<protein>
    <submittedName>
        <fullName evidence="2">AraC family transcriptional regulator</fullName>
    </submittedName>
</protein>
<keyword evidence="3" id="KW-1185">Reference proteome</keyword>
<accession>A0A4Q2UG98</accession>
<evidence type="ECO:0000313" key="3">
    <source>
        <dbReference type="Proteomes" id="UP000290407"/>
    </source>
</evidence>
<proteinExistence type="predicted"/>
<dbReference type="AlphaFoldDB" id="A0A4Q2UG98"/>
<name>A0A4Q2UG98_9BACT</name>
<dbReference type="SMART" id="SM00871">
    <property type="entry name" value="AraC_E_bind"/>
    <property type="match status" value="1"/>
</dbReference>
<dbReference type="EMBL" id="SBLB01000005">
    <property type="protein sequence ID" value="RYC68383.1"/>
    <property type="molecule type" value="Genomic_DNA"/>
</dbReference>
<evidence type="ECO:0000313" key="2">
    <source>
        <dbReference type="EMBL" id="RYC68383.1"/>
    </source>
</evidence>